<keyword evidence="4" id="KW-0408">Iron</keyword>
<organism evidence="6 7">
    <name type="scientific">Stakelama tenebrarum</name>
    <dbReference type="NCBI Taxonomy" id="2711215"/>
    <lineage>
        <taxon>Bacteria</taxon>
        <taxon>Pseudomonadati</taxon>
        <taxon>Pseudomonadota</taxon>
        <taxon>Alphaproteobacteria</taxon>
        <taxon>Sphingomonadales</taxon>
        <taxon>Sphingomonadaceae</taxon>
        <taxon>Stakelama</taxon>
    </lineage>
</organism>
<dbReference type="CDD" id="cd14773">
    <property type="entry name" value="TrHb2_PhHbO-like_O"/>
    <property type="match status" value="1"/>
</dbReference>
<dbReference type="InterPro" id="IPR012292">
    <property type="entry name" value="Globin/Proto"/>
</dbReference>
<evidence type="ECO:0000313" key="7">
    <source>
        <dbReference type="Proteomes" id="UP000501568"/>
    </source>
</evidence>
<dbReference type="InterPro" id="IPR009050">
    <property type="entry name" value="Globin-like_sf"/>
</dbReference>
<name>A0A6G6Y6U8_9SPHN</name>
<keyword evidence="1" id="KW-0813">Transport</keyword>
<dbReference type="Proteomes" id="UP000501568">
    <property type="component" value="Chromosome"/>
</dbReference>
<dbReference type="KEGG" id="spzr:G5C33_13200"/>
<dbReference type="PANTHER" id="PTHR47366:SF1">
    <property type="entry name" value="TWO-ON-TWO HEMOGLOBIN-3"/>
    <property type="match status" value="1"/>
</dbReference>
<dbReference type="GO" id="GO:0020037">
    <property type="term" value="F:heme binding"/>
    <property type="evidence" value="ECO:0007669"/>
    <property type="project" value="InterPro"/>
</dbReference>
<protein>
    <submittedName>
        <fullName evidence="6">Group II truncated hemoglobin</fullName>
    </submittedName>
</protein>
<dbReference type="EMBL" id="CP049109">
    <property type="protein sequence ID" value="QIG80640.1"/>
    <property type="molecule type" value="Genomic_DNA"/>
</dbReference>
<dbReference type="SUPFAM" id="SSF46458">
    <property type="entry name" value="Globin-like"/>
    <property type="match status" value="1"/>
</dbReference>
<keyword evidence="2" id="KW-0349">Heme</keyword>
<keyword evidence="7" id="KW-1185">Reference proteome</keyword>
<dbReference type="RefSeq" id="WP_165327648.1">
    <property type="nucleotide sequence ID" value="NZ_CP049109.1"/>
</dbReference>
<evidence type="ECO:0000256" key="1">
    <source>
        <dbReference type="ARBA" id="ARBA00022448"/>
    </source>
</evidence>
<sequence length="144" mass="15973">MTEAAVSATTPYETIGGEPTIRAFCARFYALMDELPEARACRAVHPPSTARAEEKLYEYLTGWLGGPPLYTDKYGHPRLRMRHFPAAIGAEEVTGWLACFHKAWGEIVPPSPVSDEIVERVESLAWHMRNDEMHRGAPCGDGTA</sequence>
<reference evidence="6 7" key="1">
    <citation type="submission" date="2020-02" db="EMBL/GenBank/DDBJ databases">
        <authorList>
            <person name="Zheng R.K."/>
            <person name="Sun C.M."/>
        </authorList>
    </citation>
    <scope>NUCLEOTIDE SEQUENCE [LARGE SCALE GENOMIC DNA]</scope>
    <source>
        <strain evidence="7">zrk23</strain>
    </source>
</reference>
<evidence type="ECO:0000256" key="2">
    <source>
        <dbReference type="ARBA" id="ARBA00022617"/>
    </source>
</evidence>
<dbReference type="AlphaFoldDB" id="A0A6G6Y6U8"/>
<accession>A0A6G6Y6U8</accession>
<dbReference type="Pfam" id="PF01152">
    <property type="entry name" value="Bac_globin"/>
    <property type="match status" value="1"/>
</dbReference>
<dbReference type="InterPro" id="IPR044203">
    <property type="entry name" value="GlbO/GLB3-like"/>
</dbReference>
<gene>
    <name evidence="6" type="ORF">G5C33_13200</name>
</gene>
<evidence type="ECO:0000256" key="5">
    <source>
        <dbReference type="ARBA" id="ARBA00034496"/>
    </source>
</evidence>
<dbReference type="GO" id="GO:0005344">
    <property type="term" value="F:oxygen carrier activity"/>
    <property type="evidence" value="ECO:0007669"/>
    <property type="project" value="InterPro"/>
</dbReference>
<keyword evidence="3" id="KW-0479">Metal-binding</keyword>
<dbReference type="GO" id="GO:0019825">
    <property type="term" value="F:oxygen binding"/>
    <property type="evidence" value="ECO:0007669"/>
    <property type="project" value="InterPro"/>
</dbReference>
<dbReference type="InterPro" id="IPR001486">
    <property type="entry name" value="Hemoglobin_trunc"/>
</dbReference>
<dbReference type="Gene3D" id="1.10.490.10">
    <property type="entry name" value="Globins"/>
    <property type="match status" value="1"/>
</dbReference>
<proteinExistence type="inferred from homology"/>
<evidence type="ECO:0000256" key="3">
    <source>
        <dbReference type="ARBA" id="ARBA00022723"/>
    </source>
</evidence>
<evidence type="ECO:0000313" key="6">
    <source>
        <dbReference type="EMBL" id="QIG80640.1"/>
    </source>
</evidence>
<dbReference type="PANTHER" id="PTHR47366">
    <property type="entry name" value="TWO-ON-TWO HEMOGLOBIN-3"/>
    <property type="match status" value="1"/>
</dbReference>
<evidence type="ECO:0000256" key="4">
    <source>
        <dbReference type="ARBA" id="ARBA00023004"/>
    </source>
</evidence>
<dbReference type="GO" id="GO:0046872">
    <property type="term" value="F:metal ion binding"/>
    <property type="evidence" value="ECO:0007669"/>
    <property type="project" value="UniProtKB-KW"/>
</dbReference>
<comment type="similarity">
    <text evidence="5">Belongs to the truncated hemoglobin family. Group II subfamily.</text>
</comment>